<dbReference type="EMBL" id="LN614827">
    <property type="protein sequence ID" value="CEG55947.1"/>
    <property type="molecule type" value="Genomic_DNA"/>
</dbReference>
<name>A0A098G0B6_9GAMM</name>
<proteinExistence type="predicted"/>
<keyword evidence="2" id="KW-1185">Reference proteome</keyword>
<accession>A0A098G0B6</accession>
<dbReference type="OrthoDB" id="5638269at2"/>
<dbReference type="AlphaFoldDB" id="A0A098G0B6"/>
<dbReference type="RefSeq" id="WP_045094729.1">
    <property type="nucleotide sequence ID" value="NZ_LN614827.1"/>
</dbReference>
<dbReference type="KEGG" id="lfa:LFA_0489"/>
<evidence type="ECO:0000313" key="2">
    <source>
        <dbReference type="Proteomes" id="UP000032430"/>
    </source>
</evidence>
<reference evidence="2" key="1">
    <citation type="submission" date="2014-09" db="EMBL/GenBank/DDBJ databases">
        <authorList>
            <person name="Gomez-Valero L."/>
        </authorList>
    </citation>
    <scope>NUCLEOTIDE SEQUENCE [LARGE SCALE GENOMIC DNA]</scope>
    <source>
        <strain evidence="2">ATCC700992</strain>
    </source>
</reference>
<sequence>MTNILFCYWLQGYFEITSKPFLEVTHIKKIQTQILNIKEQLSSEVQWINNVCNYLEEMDYKEETLNHFMPLIQFSLNSMFYHYIDNSKDIDYTIDEFQRLHKERAE</sequence>
<dbReference type="Proteomes" id="UP000032430">
    <property type="component" value="Chromosome I"/>
</dbReference>
<protein>
    <submittedName>
        <fullName evidence="1">Uncharacterized protein</fullName>
    </submittedName>
</protein>
<evidence type="ECO:0000313" key="1">
    <source>
        <dbReference type="EMBL" id="CEG55947.1"/>
    </source>
</evidence>
<dbReference type="STRING" id="1212491.LFA_0489"/>
<gene>
    <name evidence="1" type="ORF">LFA_0489</name>
</gene>
<organism evidence="1 2">
    <name type="scientific">Legionella fallonii LLAP-10</name>
    <dbReference type="NCBI Taxonomy" id="1212491"/>
    <lineage>
        <taxon>Bacteria</taxon>
        <taxon>Pseudomonadati</taxon>
        <taxon>Pseudomonadota</taxon>
        <taxon>Gammaproteobacteria</taxon>
        <taxon>Legionellales</taxon>
        <taxon>Legionellaceae</taxon>
        <taxon>Legionella</taxon>
    </lineage>
</organism>
<dbReference type="HOGENOM" id="CLU_2219831_0_0_6"/>